<comment type="caution">
    <text evidence="1">The sequence shown here is derived from an EMBL/GenBank/DDBJ whole genome shotgun (WGS) entry which is preliminary data.</text>
</comment>
<dbReference type="Proteomes" id="UP000821853">
    <property type="component" value="Chromosome 1"/>
</dbReference>
<keyword evidence="2" id="KW-1185">Reference proteome</keyword>
<protein>
    <submittedName>
        <fullName evidence="1">Uncharacterized protein</fullName>
    </submittedName>
</protein>
<gene>
    <name evidence="1" type="ORF">HPB48_002091</name>
</gene>
<accession>A0A9J6FIE8</accession>
<dbReference type="EMBL" id="JABSTR010000001">
    <property type="protein sequence ID" value="KAH9362113.1"/>
    <property type="molecule type" value="Genomic_DNA"/>
</dbReference>
<proteinExistence type="predicted"/>
<organism evidence="1 2">
    <name type="scientific">Haemaphysalis longicornis</name>
    <name type="common">Bush tick</name>
    <dbReference type="NCBI Taxonomy" id="44386"/>
    <lineage>
        <taxon>Eukaryota</taxon>
        <taxon>Metazoa</taxon>
        <taxon>Ecdysozoa</taxon>
        <taxon>Arthropoda</taxon>
        <taxon>Chelicerata</taxon>
        <taxon>Arachnida</taxon>
        <taxon>Acari</taxon>
        <taxon>Parasitiformes</taxon>
        <taxon>Ixodida</taxon>
        <taxon>Ixodoidea</taxon>
        <taxon>Ixodidae</taxon>
        <taxon>Haemaphysalinae</taxon>
        <taxon>Haemaphysalis</taxon>
    </lineage>
</organism>
<evidence type="ECO:0000313" key="2">
    <source>
        <dbReference type="Proteomes" id="UP000821853"/>
    </source>
</evidence>
<dbReference type="VEuPathDB" id="VectorBase:HLOH_043586"/>
<reference evidence="1 2" key="1">
    <citation type="journal article" date="2020" name="Cell">
        <title>Large-Scale Comparative Analyses of Tick Genomes Elucidate Their Genetic Diversity and Vector Capacities.</title>
        <authorList>
            <consortium name="Tick Genome and Microbiome Consortium (TIGMIC)"/>
            <person name="Jia N."/>
            <person name="Wang J."/>
            <person name="Shi W."/>
            <person name="Du L."/>
            <person name="Sun Y."/>
            <person name="Zhan W."/>
            <person name="Jiang J.F."/>
            <person name="Wang Q."/>
            <person name="Zhang B."/>
            <person name="Ji P."/>
            <person name="Bell-Sakyi L."/>
            <person name="Cui X.M."/>
            <person name="Yuan T.T."/>
            <person name="Jiang B.G."/>
            <person name="Yang W.F."/>
            <person name="Lam T.T."/>
            <person name="Chang Q.C."/>
            <person name="Ding S.J."/>
            <person name="Wang X.J."/>
            <person name="Zhu J.G."/>
            <person name="Ruan X.D."/>
            <person name="Zhao L."/>
            <person name="Wei J.T."/>
            <person name="Ye R.Z."/>
            <person name="Que T.C."/>
            <person name="Du C.H."/>
            <person name="Zhou Y.H."/>
            <person name="Cheng J.X."/>
            <person name="Dai P.F."/>
            <person name="Guo W.B."/>
            <person name="Han X.H."/>
            <person name="Huang E.J."/>
            <person name="Li L.F."/>
            <person name="Wei W."/>
            <person name="Gao Y.C."/>
            <person name="Liu J.Z."/>
            <person name="Shao H.Z."/>
            <person name="Wang X."/>
            <person name="Wang C.C."/>
            <person name="Yang T.C."/>
            <person name="Huo Q.B."/>
            <person name="Li W."/>
            <person name="Chen H.Y."/>
            <person name="Chen S.E."/>
            <person name="Zhou L.G."/>
            <person name="Ni X.B."/>
            <person name="Tian J.H."/>
            <person name="Sheng Y."/>
            <person name="Liu T."/>
            <person name="Pan Y.S."/>
            <person name="Xia L.Y."/>
            <person name="Li J."/>
            <person name="Zhao F."/>
            <person name="Cao W.C."/>
        </authorList>
    </citation>
    <scope>NUCLEOTIDE SEQUENCE [LARGE SCALE GENOMIC DNA]</scope>
    <source>
        <strain evidence="1">HaeL-2018</strain>
    </source>
</reference>
<sequence length="174" mass="19471">MTYARGHLVTGGVDTYLVLSTRISVVKHAPLQVLVWHVWKSAAYFISLCPCWRLSMSLFNLVRYLCARWCSWRRPASTCWSCTTRSWRCGAWAHPQFEEAPTGTRLPLAVKPVMVARVVARTNGRFEAAALSDDGVWLSCTDAISSLLYHIEHVSAYVYSVAAGLTAVQKLKCC</sequence>
<evidence type="ECO:0000313" key="1">
    <source>
        <dbReference type="EMBL" id="KAH9362113.1"/>
    </source>
</evidence>
<name>A0A9J6FIE8_HAELO</name>
<dbReference type="AlphaFoldDB" id="A0A9J6FIE8"/>